<dbReference type="EMBL" id="QVPD01000004">
    <property type="protein sequence ID" value="RFP61236.1"/>
    <property type="molecule type" value="Genomic_DNA"/>
</dbReference>
<dbReference type="AlphaFoldDB" id="A0A372DNX1"/>
<evidence type="ECO:0000313" key="1">
    <source>
        <dbReference type="EMBL" id="RFP61236.1"/>
    </source>
</evidence>
<protein>
    <submittedName>
        <fullName evidence="1">Phosphoglycerate mutase</fullName>
    </submittedName>
</protein>
<dbReference type="Proteomes" id="UP000262917">
    <property type="component" value="Unassembled WGS sequence"/>
</dbReference>
<dbReference type="InterPro" id="IPR016631">
    <property type="entry name" value="Regulatory_RpfE"/>
</dbReference>
<dbReference type="PIRSF" id="PIRSF015283">
    <property type="entry name" value="Regulatory_RpfE"/>
    <property type="match status" value="1"/>
</dbReference>
<organism evidence="1 2">
    <name type="scientific">Cognatiluteimonas weifangensis</name>
    <dbReference type="NCBI Taxonomy" id="2303539"/>
    <lineage>
        <taxon>Bacteria</taxon>
        <taxon>Pseudomonadati</taxon>
        <taxon>Pseudomonadota</taxon>
        <taxon>Gammaproteobacteria</taxon>
        <taxon>Lysobacterales</taxon>
        <taxon>Lysobacteraceae</taxon>
        <taxon>Cognatiluteimonas</taxon>
    </lineage>
</organism>
<evidence type="ECO:0000313" key="2">
    <source>
        <dbReference type="Proteomes" id="UP000262917"/>
    </source>
</evidence>
<proteinExistence type="predicted"/>
<dbReference type="OrthoDB" id="5295974at2"/>
<sequence>MASATLLLPARTRLVGAPLPETMARALGRADRLSGGEPGERAQLLRHFQLLPRGWPAAALTRQMDVGDAAGAQWLRADPAWVRPDINGARLFACAEGMQLVQADVDALLPALRPLFGDLGFPIDAPNPARWYLRLPPGTPLPVFVAPEDALGADLLDSLDATTTGADAVSRRWRVLLNEAQVVLHTHPWNERRVAAGKPPVNSLWFWGGGQLPDHVSSPHAAVQADDTLLRALAAQAGLALAPYAPRFRLPATAALCDLRELRDPDALCADWLAPALDALRRGELARLQLDFADGEGYLLLRPQRWRWWRRPVREFAAAPARPTSA</sequence>
<comment type="caution">
    <text evidence="1">The sequence shown here is derived from an EMBL/GenBank/DDBJ whole genome shotgun (WGS) entry which is preliminary data.</text>
</comment>
<gene>
    <name evidence="1" type="ORF">D0Y53_05830</name>
</gene>
<accession>A0A372DNX1</accession>
<reference evidence="1 2" key="1">
    <citation type="submission" date="2018-08" db="EMBL/GenBank/DDBJ databases">
        <title>Lysobacter weifangensis sp. nov., a new member of the family 'Xanthomonadaceae', isolated from soil in a farmland.</title>
        <authorList>
            <person name="Zhao H."/>
        </authorList>
    </citation>
    <scope>NUCLEOTIDE SEQUENCE [LARGE SCALE GENOMIC DNA]</scope>
    <source>
        <strain evidence="1 2">WF-2</strain>
    </source>
</reference>
<name>A0A372DNX1_9GAMM</name>
<keyword evidence="2" id="KW-1185">Reference proteome</keyword>
<dbReference type="RefSeq" id="WP_117202262.1">
    <property type="nucleotide sequence ID" value="NZ_JBHTBK010000001.1"/>
</dbReference>